<dbReference type="PANTHER" id="PTHR37159">
    <property type="entry name" value="GH11867P"/>
    <property type="match status" value="1"/>
</dbReference>
<sequence>MESNSKDSKSFNTDIKKASCHVTVSVANPCTIEEEDRPFAQKSFEQMQKGVLEPGDCGSSFDKPAWFDAELYERGRKVLWDNLFIALFCHLASLVLGMSSEIPYKVLLHNGQHFTLRALACRYISTTKQVLSWYQTDIFDPSSEGYKSVRRVRDMHLTANRYMERLETRPNGERWISQYWMACTQSSFIRLMVMYPHKVGLRHLGDKDFEGIVHYWGCIGKRDVSIDPLGGYLMGISDEYNTCSAGLTGFRRFNSTLAEREVIPALLSCSQGQMKLGESIIQALLAVVPVRLLPLSYPAFITFFAQVCELNGSYPLTRTDRLCLWMLKAVFQGPLFGFSLIRRLIRKRILERLQSAQTASVNGVSDDLIEATMYRYDENCDVTIDVDKTELTWDKLLEGRFEDGDCGNPLTKPNWFDKEKYLKGRLLLYNNLLSCMFCHLAGLVLGVAIELPYVVLTNIGHHGSLKDIGARYVSTSKKIISWYSTDIFDSNSEGSKSVALVRQMHAAAHRTMKRSHARHENDRELWFSQFYMATTQISFVGFMILFPRAVGLRHFSREDQEAVLHYWRCIGYLLGISDSYNICGGSVETVRTLTRDFVDKLLRPSILTTSVDRFKLAKGILQSVLISTNNRTATVNGFI</sequence>
<dbReference type="InParanoid" id="A0A1V9X048"/>
<dbReference type="PANTHER" id="PTHR37159:SF1">
    <property type="entry name" value="GH11867P"/>
    <property type="match status" value="1"/>
</dbReference>
<feature type="transmembrane region" description="Helical" evidence="1">
    <location>
        <begin position="325"/>
        <end position="345"/>
    </location>
</feature>
<dbReference type="InterPro" id="IPR018713">
    <property type="entry name" value="MPAB/Lcp_cat_dom"/>
</dbReference>
<protein>
    <recommendedName>
        <fullName evidence="2">ER-bound oxygenase mpaB/mpaB'/Rubber oxygenase catalytic domain-containing protein</fullName>
    </recommendedName>
</protein>
<keyword evidence="1" id="KW-0472">Membrane</keyword>
<dbReference type="AlphaFoldDB" id="A0A1V9X048"/>
<feature type="transmembrane region" description="Helical" evidence="1">
    <location>
        <begin position="530"/>
        <end position="550"/>
    </location>
</feature>
<gene>
    <name evidence="3" type="ORF">BIW11_13931</name>
</gene>
<keyword evidence="4" id="KW-1185">Reference proteome</keyword>
<dbReference type="STRING" id="418985.A0A1V9X048"/>
<keyword evidence="1" id="KW-1133">Transmembrane helix</keyword>
<feature type="domain" description="ER-bound oxygenase mpaB/mpaB'/Rubber oxygenase catalytic" evidence="2">
    <location>
        <begin position="440"/>
        <end position="579"/>
    </location>
</feature>
<evidence type="ECO:0000313" key="4">
    <source>
        <dbReference type="Proteomes" id="UP000192247"/>
    </source>
</evidence>
<name>A0A1V9X048_9ACAR</name>
<evidence type="ECO:0000259" key="2">
    <source>
        <dbReference type="Pfam" id="PF09995"/>
    </source>
</evidence>
<proteinExistence type="predicted"/>
<dbReference type="GO" id="GO:0016491">
    <property type="term" value="F:oxidoreductase activity"/>
    <property type="evidence" value="ECO:0007669"/>
    <property type="project" value="InterPro"/>
</dbReference>
<dbReference type="EMBL" id="MNPL01031139">
    <property type="protein sequence ID" value="OQR66781.1"/>
    <property type="molecule type" value="Genomic_DNA"/>
</dbReference>
<dbReference type="Proteomes" id="UP000192247">
    <property type="component" value="Unassembled WGS sequence"/>
</dbReference>
<reference evidence="3 4" key="1">
    <citation type="journal article" date="2017" name="Gigascience">
        <title>Draft genome of the honey bee ectoparasitic mite, Tropilaelaps mercedesae, is shaped by the parasitic life history.</title>
        <authorList>
            <person name="Dong X."/>
            <person name="Armstrong S.D."/>
            <person name="Xia D."/>
            <person name="Makepeace B.L."/>
            <person name="Darby A.C."/>
            <person name="Kadowaki T."/>
        </authorList>
    </citation>
    <scope>NUCLEOTIDE SEQUENCE [LARGE SCALE GENOMIC DNA]</scope>
    <source>
        <strain evidence="3">Wuxi-XJTLU</strain>
    </source>
</reference>
<dbReference type="Pfam" id="PF09995">
    <property type="entry name" value="MPAB_Lcp_cat"/>
    <property type="match status" value="1"/>
</dbReference>
<feature type="transmembrane region" description="Helical" evidence="1">
    <location>
        <begin position="426"/>
        <end position="449"/>
    </location>
</feature>
<evidence type="ECO:0000256" key="1">
    <source>
        <dbReference type="SAM" id="Phobius"/>
    </source>
</evidence>
<dbReference type="OrthoDB" id="6361347at2759"/>
<feature type="non-terminal residue" evidence="3">
    <location>
        <position position="639"/>
    </location>
</feature>
<comment type="caution">
    <text evidence="3">The sequence shown here is derived from an EMBL/GenBank/DDBJ whole genome shotgun (WGS) entry which is preliminary data.</text>
</comment>
<feature type="transmembrane region" description="Helical" evidence="1">
    <location>
        <begin position="283"/>
        <end position="305"/>
    </location>
</feature>
<organism evidence="3 4">
    <name type="scientific">Tropilaelaps mercedesae</name>
    <dbReference type="NCBI Taxonomy" id="418985"/>
    <lineage>
        <taxon>Eukaryota</taxon>
        <taxon>Metazoa</taxon>
        <taxon>Ecdysozoa</taxon>
        <taxon>Arthropoda</taxon>
        <taxon>Chelicerata</taxon>
        <taxon>Arachnida</taxon>
        <taxon>Acari</taxon>
        <taxon>Parasitiformes</taxon>
        <taxon>Mesostigmata</taxon>
        <taxon>Gamasina</taxon>
        <taxon>Dermanyssoidea</taxon>
        <taxon>Laelapidae</taxon>
        <taxon>Tropilaelaps</taxon>
    </lineage>
</organism>
<keyword evidence="1" id="KW-0812">Transmembrane</keyword>
<accession>A0A1V9X048</accession>
<evidence type="ECO:0000313" key="3">
    <source>
        <dbReference type="EMBL" id="OQR66781.1"/>
    </source>
</evidence>